<proteinExistence type="predicted"/>
<keyword evidence="3" id="KW-1185">Reference proteome</keyword>
<keyword evidence="1" id="KW-0472">Membrane</keyword>
<name>A0ABD1M401_9FABA</name>
<keyword evidence="1" id="KW-1133">Transmembrane helix</keyword>
<dbReference type="AlphaFoldDB" id="A0ABD1M401"/>
<evidence type="ECO:0000313" key="3">
    <source>
        <dbReference type="Proteomes" id="UP001603857"/>
    </source>
</evidence>
<feature type="transmembrane region" description="Helical" evidence="1">
    <location>
        <begin position="9"/>
        <end position="27"/>
    </location>
</feature>
<dbReference type="EMBL" id="JBGMDY010000006">
    <property type="protein sequence ID" value="KAL2330273.1"/>
    <property type="molecule type" value="Genomic_DNA"/>
</dbReference>
<sequence length="150" mass="17028">MAMMLMLDLGYFSSIFLILLSMVDVLLSKRVFIHVLFVVLRLCSILLFCDLPLLYNHTRVLYVFASVGHEADALSTTRLRSLNCCGEGAFVVDEVKNKGGDNNSSSFILCVSKQERKKKCGAKEEEKLNEEDIRAMSFVTLDEYKEEVEE</sequence>
<feature type="transmembrane region" description="Helical" evidence="1">
    <location>
        <begin position="33"/>
        <end position="55"/>
    </location>
</feature>
<reference evidence="2 3" key="1">
    <citation type="submission" date="2024-08" db="EMBL/GenBank/DDBJ databases">
        <title>Insights into the chromosomal genome structure of Flemingia macrophylla.</title>
        <authorList>
            <person name="Ding Y."/>
            <person name="Zhao Y."/>
            <person name="Bi W."/>
            <person name="Wu M."/>
            <person name="Zhao G."/>
            <person name="Gong Y."/>
            <person name="Li W."/>
            <person name="Zhang P."/>
        </authorList>
    </citation>
    <scope>NUCLEOTIDE SEQUENCE [LARGE SCALE GENOMIC DNA]</scope>
    <source>
        <strain evidence="2">DYQJB</strain>
        <tissue evidence="2">Leaf</tissue>
    </source>
</reference>
<organism evidence="2 3">
    <name type="scientific">Flemingia macrophylla</name>
    <dbReference type="NCBI Taxonomy" id="520843"/>
    <lineage>
        <taxon>Eukaryota</taxon>
        <taxon>Viridiplantae</taxon>
        <taxon>Streptophyta</taxon>
        <taxon>Embryophyta</taxon>
        <taxon>Tracheophyta</taxon>
        <taxon>Spermatophyta</taxon>
        <taxon>Magnoliopsida</taxon>
        <taxon>eudicotyledons</taxon>
        <taxon>Gunneridae</taxon>
        <taxon>Pentapetalae</taxon>
        <taxon>rosids</taxon>
        <taxon>fabids</taxon>
        <taxon>Fabales</taxon>
        <taxon>Fabaceae</taxon>
        <taxon>Papilionoideae</taxon>
        <taxon>50 kb inversion clade</taxon>
        <taxon>NPAAA clade</taxon>
        <taxon>indigoferoid/millettioid clade</taxon>
        <taxon>Phaseoleae</taxon>
        <taxon>Flemingia</taxon>
    </lineage>
</organism>
<protein>
    <submittedName>
        <fullName evidence="2">Uncharacterized protein</fullName>
    </submittedName>
</protein>
<evidence type="ECO:0000313" key="2">
    <source>
        <dbReference type="EMBL" id="KAL2330273.1"/>
    </source>
</evidence>
<accession>A0ABD1M401</accession>
<evidence type="ECO:0000256" key="1">
    <source>
        <dbReference type="SAM" id="Phobius"/>
    </source>
</evidence>
<comment type="caution">
    <text evidence="2">The sequence shown here is derived from an EMBL/GenBank/DDBJ whole genome shotgun (WGS) entry which is preliminary data.</text>
</comment>
<keyword evidence="1" id="KW-0812">Transmembrane</keyword>
<gene>
    <name evidence="2" type="ORF">Fmac_017854</name>
</gene>
<dbReference type="Proteomes" id="UP001603857">
    <property type="component" value="Unassembled WGS sequence"/>
</dbReference>